<keyword evidence="7" id="KW-0325">Glycoprotein</keyword>
<evidence type="ECO:0000256" key="7">
    <source>
        <dbReference type="ARBA" id="ARBA00023180"/>
    </source>
</evidence>
<dbReference type="InterPro" id="IPR001893">
    <property type="entry name" value="Cys-rich_GLG1_repeat"/>
</dbReference>
<dbReference type="InterPro" id="IPR039728">
    <property type="entry name" value="GLG1"/>
</dbReference>
<evidence type="ECO:0000256" key="2">
    <source>
        <dbReference type="ARBA" id="ARBA00022692"/>
    </source>
</evidence>
<dbReference type="Proteomes" id="UP001605036">
    <property type="component" value="Unassembled WGS sequence"/>
</dbReference>
<evidence type="ECO:0000256" key="8">
    <source>
        <dbReference type="SAM" id="Phobius"/>
    </source>
</evidence>
<comment type="caution">
    <text evidence="9">The sequence shown here is derived from an EMBL/GenBank/DDBJ whole genome shotgun (WGS) entry which is preliminary data.</text>
</comment>
<evidence type="ECO:0000313" key="9">
    <source>
        <dbReference type="EMBL" id="KAL2619820.1"/>
    </source>
</evidence>
<evidence type="ECO:0000313" key="10">
    <source>
        <dbReference type="Proteomes" id="UP001605036"/>
    </source>
</evidence>
<dbReference type="PROSITE" id="PS51289">
    <property type="entry name" value="GLG1_C_RICH"/>
    <property type="match status" value="4"/>
</dbReference>
<dbReference type="GO" id="GO:0016020">
    <property type="term" value="C:membrane"/>
    <property type="evidence" value="ECO:0007669"/>
    <property type="project" value="UniProtKB-SubCell"/>
</dbReference>
<organism evidence="9 10">
    <name type="scientific">Riccia fluitans</name>
    <dbReference type="NCBI Taxonomy" id="41844"/>
    <lineage>
        <taxon>Eukaryota</taxon>
        <taxon>Viridiplantae</taxon>
        <taxon>Streptophyta</taxon>
        <taxon>Embryophyta</taxon>
        <taxon>Marchantiophyta</taxon>
        <taxon>Marchantiopsida</taxon>
        <taxon>Marchantiidae</taxon>
        <taxon>Marchantiales</taxon>
        <taxon>Ricciaceae</taxon>
        <taxon>Riccia</taxon>
    </lineage>
</organism>
<proteinExistence type="predicted"/>
<dbReference type="Pfam" id="PF00839">
    <property type="entry name" value="Cys_rich_FGFR"/>
    <property type="match status" value="10"/>
</dbReference>
<reference evidence="9 10" key="1">
    <citation type="submission" date="2024-09" db="EMBL/GenBank/DDBJ databases">
        <title>Chromosome-scale assembly of Riccia fluitans.</title>
        <authorList>
            <person name="Paukszto L."/>
            <person name="Sawicki J."/>
            <person name="Karawczyk K."/>
            <person name="Piernik-Szablinska J."/>
            <person name="Szczecinska M."/>
            <person name="Mazdziarz M."/>
        </authorList>
    </citation>
    <scope>NUCLEOTIDE SEQUENCE [LARGE SCALE GENOMIC DNA]</scope>
    <source>
        <strain evidence="9">Rf_01</strain>
        <tissue evidence="9">Aerial parts of the thallus</tissue>
    </source>
</reference>
<evidence type="ECO:0008006" key="11">
    <source>
        <dbReference type="Google" id="ProtNLM"/>
    </source>
</evidence>
<accession>A0ABD1XZP4</accession>
<keyword evidence="10" id="KW-1185">Reference proteome</keyword>
<evidence type="ECO:0000256" key="6">
    <source>
        <dbReference type="ARBA" id="ARBA00023136"/>
    </source>
</evidence>
<dbReference type="InterPro" id="IPR017873">
    <property type="entry name" value="Cys-rich_GLG1_repeat_euk"/>
</dbReference>
<dbReference type="PANTHER" id="PTHR11884">
    <property type="entry name" value="SELECTIN LIGAND RELATED"/>
    <property type="match status" value="1"/>
</dbReference>
<keyword evidence="4" id="KW-0677">Repeat</keyword>
<dbReference type="AlphaFoldDB" id="A0ABD1XZP4"/>
<comment type="subcellular location">
    <subcellularLocation>
        <location evidence="1">Membrane</location>
        <topology evidence="1">Single-pass type I membrane protein</topology>
    </subcellularLocation>
</comment>
<evidence type="ECO:0000256" key="1">
    <source>
        <dbReference type="ARBA" id="ARBA00004479"/>
    </source>
</evidence>
<evidence type="ECO:0000256" key="3">
    <source>
        <dbReference type="ARBA" id="ARBA00022729"/>
    </source>
</evidence>
<keyword evidence="3" id="KW-0732">Signal</keyword>
<sequence>MDFRSCVRTPQRTNVAVLLIMVVLFQPTLISSQIKNSSESKSAKAVPPGDPSADAFDLDPKGNCSEDIQIFCTPKKGSYLDCITLELQNEQAGVLPPDGREVADDCKLEIRTLKIASYKDLTLDKKIEAACGKDIQKTCSEYFLGPGGVLACLREHKDTLSEKCQMEVFRAEADAASDFQMDPLLYEKCSLDARAFCADVSPTGGRIQACLRARATKITYACRAELFRQEQENAGDFRLNVELQKACENDKEKFCANVRPGNARIKDCLESARLDPEFSRTCKDEFDKMLARRSEDFRLDPILKASCQNDINQVCGSELEELTDLPEEVPRVLHCLQDFQDELKDPLCKKEVHKALIRAAEDYRFDAWFAKSCEESKEKFCKEVDNSKVLQCLQSSRQEIDEQCRTALFDMEWRLSGDIDYKIAMKNACGLEIGKFCQGLRHDRGDIIECLQQRIEDPEMREDCQKEVIADEVESAKDYRLNYRIYNDCFDYVQKLCPVSSVCKKSEPCKGIVLECLQTNMDQIKSDECLKDVFSFTVKEAKNLELNAPLQQACQRDIKKYCFMLETKDHRKTLRCLRSHRNKLTKECKDEELRFSMMEASDIRLTPSLMNACGAELSQFCKSVSPANGEAFKCLQMHLENVEMGTLCKIEVDLQEARQASDYRLDVRVRKECQEDVNTLCSAVDPNEEGHAPVLKCFVSKFHKLSGGCQTEVAYAARMALWQYQFGSNLTDVCDEVVKKFCDKDVKPIANVVIGAYGQCLTSPNLRNLNPGCKALVQAATKEGSYVGERPEADLAAAIAKLKEYKANTGDLSQSGMALIWMTTFVAFSAFLAVALWRRYAGPPRAYTLVVKGGDV</sequence>
<evidence type="ECO:0000256" key="5">
    <source>
        <dbReference type="ARBA" id="ARBA00022989"/>
    </source>
</evidence>
<feature type="transmembrane region" description="Helical" evidence="8">
    <location>
        <begin position="818"/>
        <end position="837"/>
    </location>
</feature>
<keyword evidence="6 8" id="KW-0472">Membrane</keyword>
<gene>
    <name evidence="9" type="ORF">R1flu_000025</name>
</gene>
<keyword evidence="5 8" id="KW-1133">Transmembrane helix</keyword>
<protein>
    <recommendedName>
        <fullName evidence="11">Golgi apparatus protein 1</fullName>
    </recommendedName>
</protein>
<dbReference type="EMBL" id="JBHFFA010000006">
    <property type="protein sequence ID" value="KAL2619820.1"/>
    <property type="molecule type" value="Genomic_DNA"/>
</dbReference>
<evidence type="ECO:0000256" key="4">
    <source>
        <dbReference type="ARBA" id="ARBA00022737"/>
    </source>
</evidence>
<keyword evidence="2 8" id="KW-0812">Transmembrane</keyword>
<name>A0ABD1XZP4_9MARC</name>
<dbReference type="PANTHER" id="PTHR11884:SF1">
    <property type="entry name" value="GOLGI APPARATUS PROTEIN 1"/>
    <property type="match status" value="1"/>
</dbReference>